<evidence type="ECO:0000313" key="2">
    <source>
        <dbReference type="EMBL" id="KIM66134.1"/>
    </source>
</evidence>
<organism evidence="2 3">
    <name type="scientific">Scleroderma citrinum Foug A</name>
    <dbReference type="NCBI Taxonomy" id="1036808"/>
    <lineage>
        <taxon>Eukaryota</taxon>
        <taxon>Fungi</taxon>
        <taxon>Dikarya</taxon>
        <taxon>Basidiomycota</taxon>
        <taxon>Agaricomycotina</taxon>
        <taxon>Agaricomycetes</taxon>
        <taxon>Agaricomycetidae</taxon>
        <taxon>Boletales</taxon>
        <taxon>Sclerodermatineae</taxon>
        <taxon>Sclerodermataceae</taxon>
        <taxon>Scleroderma</taxon>
    </lineage>
</organism>
<feature type="region of interest" description="Disordered" evidence="1">
    <location>
        <begin position="91"/>
        <end position="120"/>
    </location>
</feature>
<dbReference type="OrthoDB" id="2706678at2759"/>
<proteinExistence type="predicted"/>
<dbReference type="InParanoid" id="A0A0C3ECU6"/>
<evidence type="ECO:0000256" key="1">
    <source>
        <dbReference type="SAM" id="MobiDB-lite"/>
    </source>
</evidence>
<dbReference type="HOGENOM" id="CLU_2051020_0_0_1"/>
<sequence length="120" mass="13723">MAVDVVLVLKFQAKFSATHNLMSTEEEPSQRELLLQLGIREITARMKGLLRIGWEERHNKECLIDYVIDHAPSETVEFLCDAGREKVKAVAAGRGEKEKERTAVRKRKRVDEVPPRRTAP</sequence>
<name>A0A0C3ECU6_9AGAM</name>
<dbReference type="AlphaFoldDB" id="A0A0C3ECU6"/>
<evidence type="ECO:0000313" key="3">
    <source>
        <dbReference type="Proteomes" id="UP000053989"/>
    </source>
</evidence>
<protein>
    <submittedName>
        <fullName evidence="2">Uncharacterized protein</fullName>
    </submittedName>
</protein>
<gene>
    <name evidence="2" type="ORF">SCLCIDRAFT_22022</name>
</gene>
<accession>A0A0C3ECU6</accession>
<keyword evidence="3" id="KW-1185">Reference proteome</keyword>
<reference evidence="3" key="2">
    <citation type="submission" date="2015-01" db="EMBL/GenBank/DDBJ databases">
        <title>Evolutionary Origins and Diversification of the Mycorrhizal Mutualists.</title>
        <authorList>
            <consortium name="DOE Joint Genome Institute"/>
            <consortium name="Mycorrhizal Genomics Consortium"/>
            <person name="Kohler A."/>
            <person name="Kuo A."/>
            <person name="Nagy L.G."/>
            <person name="Floudas D."/>
            <person name="Copeland A."/>
            <person name="Barry K.W."/>
            <person name="Cichocki N."/>
            <person name="Veneault-Fourrey C."/>
            <person name="LaButti K."/>
            <person name="Lindquist E.A."/>
            <person name="Lipzen A."/>
            <person name="Lundell T."/>
            <person name="Morin E."/>
            <person name="Murat C."/>
            <person name="Riley R."/>
            <person name="Ohm R."/>
            <person name="Sun H."/>
            <person name="Tunlid A."/>
            <person name="Henrissat B."/>
            <person name="Grigoriev I.V."/>
            <person name="Hibbett D.S."/>
            <person name="Martin F."/>
        </authorList>
    </citation>
    <scope>NUCLEOTIDE SEQUENCE [LARGE SCALE GENOMIC DNA]</scope>
    <source>
        <strain evidence="3">Foug A</strain>
    </source>
</reference>
<dbReference type="EMBL" id="KN822018">
    <property type="protein sequence ID" value="KIM66134.1"/>
    <property type="molecule type" value="Genomic_DNA"/>
</dbReference>
<reference evidence="2 3" key="1">
    <citation type="submission" date="2014-04" db="EMBL/GenBank/DDBJ databases">
        <authorList>
            <consortium name="DOE Joint Genome Institute"/>
            <person name="Kuo A."/>
            <person name="Kohler A."/>
            <person name="Nagy L.G."/>
            <person name="Floudas D."/>
            <person name="Copeland A."/>
            <person name="Barry K.W."/>
            <person name="Cichocki N."/>
            <person name="Veneault-Fourrey C."/>
            <person name="LaButti K."/>
            <person name="Lindquist E.A."/>
            <person name="Lipzen A."/>
            <person name="Lundell T."/>
            <person name="Morin E."/>
            <person name="Murat C."/>
            <person name="Sun H."/>
            <person name="Tunlid A."/>
            <person name="Henrissat B."/>
            <person name="Grigoriev I.V."/>
            <person name="Hibbett D.S."/>
            <person name="Martin F."/>
            <person name="Nordberg H.P."/>
            <person name="Cantor M.N."/>
            <person name="Hua S.X."/>
        </authorList>
    </citation>
    <scope>NUCLEOTIDE SEQUENCE [LARGE SCALE GENOMIC DNA]</scope>
    <source>
        <strain evidence="2 3">Foug A</strain>
    </source>
</reference>
<dbReference type="Proteomes" id="UP000053989">
    <property type="component" value="Unassembled WGS sequence"/>
</dbReference>